<evidence type="ECO:0000256" key="2">
    <source>
        <dbReference type="ARBA" id="ARBA00023043"/>
    </source>
</evidence>
<keyword evidence="1" id="KW-0677">Repeat</keyword>
<accession>A0A267EY65</accession>
<dbReference type="PANTHER" id="PTHR24173">
    <property type="entry name" value="ANKYRIN REPEAT CONTAINING"/>
    <property type="match status" value="1"/>
</dbReference>
<keyword evidence="6" id="KW-1185">Reference proteome</keyword>
<organism evidence="5 6">
    <name type="scientific">Macrostomum lignano</name>
    <dbReference type="NCBI Taxonomy" id="282301"/>
    <lineage>
        <taxon>Eukaryota</taxon>
        <taxon>Metazoa</taxon>
        <taxon>Spiralia</taxon>
        <taxon>Lophotrochozoa</taxon>
        <taxon>Platyhelminthes</taxon>
        <taxon>Rhabditophora</taxon>
        <taxon>Macrostomorpha</taxon>
        <taxon>Macrostomida</taxon>
        <taxon>Macrostomidae</taxon>
        <taxon>Macrostomum</taxon>
    </lineage>
</organism>
<feature type="repeat" description="ANK" evidence="3">
    <location>
        <begin position="842"/>
        <end position="874"/>
    </location>
</feature>
<reference evidence="5 6" key="1">
    <citation type="submission" date="2017-06" db="EMBL/GenBank/DDBJ databases">
        <title>A platform for efficient transgenesis in Macrostomum lignano, a flatworm model organism for stem cell research.</title>
        <authorList>
            <person name="Berezikov E."/>
        </authorList>
    </citation>
    <scope>NUCLEOTIDE SEQUENCE [LARGE SCALE GENOMIC DNA]</scope>
    <source>
        <strain evidence="5">DV1</strain>
        <tissue evidence="5">Whole organism</tissue>
    </source>
</reference>
<dbReference type="InterPro" id="IPR036770">
    <property type="entry name" value="Ankyrin_rpt-contain_sf"/>
</dbReference>
<dbReference type="Proteomes" id="UP000215902">
    <property type="component" value="Unassembled WGS sequence"/>
</dbReference>
<dbReference type="PROSITE" id="PS50088">
    <property type="entry name" value="ANK_REPEAT"/>
    <property type="match status" value="2"/>
</dbReference>
<sequence length="1544" mass="173569">MHRAAAAGNLRQLRRQLAALPAASRQRNLIVLAAAESAANNGHLDVVAYLLQSVDDPSSRNSWCFNQLSTKAELLRHPGVVICLVRTISDQRSKDRCCARVIEQVQVHVSEQTDWSLVNFLVQTISDVTLKEIVYSKIVLSAAELNAMTEVREFSTAISDESLRDRSQVQATKAAARAGKIEAVEFLLPQIINKDLRDSGCIEAAEAAASGGHMEVCKFIVRTISDAHRDRCCILTAKHAAKHGDIGSLEFLTAIENFALEDSRDECCLMALQYAAMYGQLESTTLLVERRLSECVRDEGCASAVCFASIYNHLAVVKYLMPQISDPDLKERCCKTSVEPSIRKGHFAVAEFLIGSISDEATKHQYCRTYVDCAVNEGFDQVQVKNSLFTIFSLDKTAADFHEKCAEITSLVQGAAYQNLDSDEDLKAAAELAAKRENFCNAISKINKITKPVTRDQCCSRVIDLAAKFYQWETVKSLVKAMQNEFLRSQCSMKAVESASQSGNIDTVRFLLQHVATEDLTPECLKKSIQTAAIHGHYEVVEFLVGKITCQELKDESCRNAAMHAAAWNRLALFDFLVKQISSEVLKNECCFDAAMEAEAMEAESRSRIYLEAEILCLRAVTDGIRRDEYCAKRYETADEMKLNDAVRFVELIEDKDKRDQLSIKLANTAIYRGKWKVATKLLQVASEPYKIIICRRIAESAVNEGSQIFSIAEKIPDAWLRDQFWMTAAQASTAKPEMLRHILKTIQSNSSRAEPNGSDGAEAAGIPPHWLAENSPLLGMLSNEAISGDNSWLSRTLAGMQATQIIQLLFLALTYDYVALARAVINSEYFSSELVNQQDASKATALMLASENGHHELIQLLLNARASVHLRDRQGRTALSRACEEGHVRAVKALISWGADINHCDGRGRTCKQLADQNPQLIIFLGKNKESAKIPNAERDRQLSESLHQLLRLAGFTRERAVLQQCLAELLDGVARGLSVNGCNITGSFAEGWANSLAQVNGKTAADSDIDWTFLVEEPVFHLEGGCKCNRSRMDSRPLNVVQGHALVDSGAGCQPAVSAPASGARPAQDACHAVQCCSVYFEERIRVLLPAPNQLLPNVHLVRATRPNEFNELRVSFSFHEKQIMRNLNTVQGQLFVIIKFIFKRYLPHTLATPGLKTYHAKTLLFFMLEKHGMHNASKWEFVNLICLLRESIGMMLDFINSRESSDECMPHFFMPDAAGLYFKNAGVGGDFQDTKARIRGRLCELRNDLSDVIGQIRTLLRPLQSRNFYFHPFCLLPLRQLRECTHAEIFDGCPSEAQNFTLLSGAYSTVHLCLAELMSDCGNRHAVMRKLDWLSQLECCRCASKCLAIMAHWKFDQFARAKEIAMQLTDHCIKRSWRPTEIERMRLLEKNYINWAGIPMNLDWAWRFCFACDTQPSLSYLPEFTQSLFTARLSQPRSSHLYVNFRCLSWSLQAELLNDLKEALVERWFKELQEDPDLEELCTLAHYSDCYEHLKFCLKELEIIRNERHIAIEAQDIKKIQEVREKLLRLEDQQELQGSTC</sequence>
<dbReference type="Pfam" id="PF13637">
    <property type="entry name" value="Ank_4"/>
    <property type="match status" value="1"/>
</dbReference>
<dbReference type="OrthoDB" id="543798at2759"/>
<dbReference type="SUPFAM" id="SSF48403">
    <property type="entry name" value="Ankyrin repeat"/>
    <property type="match status" value="2"/>
</dbReference>
<dbReference type="PANTHER" id="PTHR24173:SF74">
    <property type="entry name" value="ANKYRIN REPEAT DOMAIN-CONTAINING PROTEIN 16"/>
    <property type="match status" value="1"/>
</dbReference>
<dbReference type="Pfam" id="PF12796">
    <property type="entry name" value="Ank_2"/>
    <property type="match status" value="1"/>
</dbReference>
<dbReference type="SMART" id="SM00248">
    <property type="entry name" value="ANK"/>
    <property type="match status" value="10"/>
</dbReference>
<evidence type="ECO:0000313" key="6">
    <source>
        <dbReference type="Proteomes" id="UP000215902"/>
    </source>
</evidence>
<keyword evidence="2 3" id="KW-0040">ANK repeat</keyword>
<dbReference type="EMBL" id="NIVC01001557">
    <property type="protein sequence ID" value="PAA66460.1"/>
    <property type="molecule type" value="Genomic_DNA"/>
</dbReference>
<protein>
    <recommendedName>
        <fullName evidence="7">ANK_REP_REGION domain-containing protein</fullName>
    </recommendedName>
</protein>
<dbReference type="STRING" id="282301.A0A267EY65"/>
<dbReference type="Gene3D" id="1.10.1410.40">
    <property type="match status" value="1"/>
</dbReference>
<evidence type="ECO:0000313" key="4">
    <source>
        <dbReference type="EMBL" id="PAA65972.1"/>
    </source>
</evidence>
<dbReference type="EMBL" id="NIVC01001601">
    <property type="protein sequence ID" value="PAA65972.1"/>
    <property type="molecule type" value="Genomic_DNA"/>
</dbReference>
<dbReference type="PROSITE" id="PS50297">
    <property type="entry name" value="ANK_REP_REGION"/>
    <property type="match status" value="2"/>
</dbReference>
<proteinExistence type="predicted"/>
<comment type="caution">
    <text evidence="5">The sequence shown here is derived from an EMBL/GenBank/DDBJ whole genome shotgun (WGS) entry which is preliminary data.</text>
</comment>
<dbReference type="Gene3D" id="1.25.40.20">
    <property type="entry name" value="Ankyrin repeat-containing domain"/>
    <property type="match status" value="3"/>
</dbReference>
<evidence type="ECO:0000256" key="3">
    <source>
        <dbReference type="PROSITE-ProRule" id="PRU00023"/>
    </source>
</evidence>
<evidence type="ECO:0000313" key="5">
    <source>
        <dbReference type="EMBL" id="PAA66460.1"/>
    </source>
</evidence>
<dbReference type="InterPro" id="IPR002110">
    <property type="entry name" value="Ankyrin_rpt"/>
</dbReference>
<name>A0A267EY65_9PLAT</name>
<feature type="repeat" description="ANK" evidence="3">
    <location>
        <begin position="875"/>
        <end position="907"/>
    </location>
</feature>
<evidence type="ECO:0000256" key="1">
    <source>
        <dbReference type="ARBA" id="ARBA00022737"/>
    </source>
</evidence>
<gene>
    <name evidence="5" type="ORF">BOX15_Mlig006393g1</name>
    <name evidence="4" type="ORF">BOX15_Mlig006393g3</name>
</gene>
<evidence type="ECO:0008006" key="7">
    <source>
        <dbReference type="Google" id="ProtNLM"/>
    </source>
</evidence>